<proteinExistence type="predicted"/>
<name>A0A645JGB6_9ZZZZ</name>
<dbReference type="EMBL" id="VSSQ01131582">
    <property type="protein sequence ID" value="MPN58633.1"/>
    <property type="molecule type" value="Genomic_DNA"/>
</dbReference>
<sequence>MITILALAGGIGYYYRHAQLISSAATSETAIAAAANASPYDDFIKIEQDALQSINAGDFKSASASADDLEYTWDQAAATLRAQNTEKWDTIDQTIDNVLRQLRAVNPDSASCVSAIDDSIAAMQ</sequence>
<reference evidence="1" key="1">
    <citation type="submission" date="2019-08" db="EMBL/GenBank/DDBJ databases">
        <authorList>
            <person name="Kucharzyk K."/>
            <person name="Murdoch R.W."/>
            <person name="Higgins S."/>
            <person name="Loffler F."/>
        </authorList>
    </citation>
    <scope>NUCLEOTIDE SEQUENCE</scope>
</reference>
<organism evidence="1">
    <name type="scientific">bioreactor metagenome</name>
    <dbReference type="NCBI Taxonomy" id="1076179"/>
    <lineage>
        <taxon>unclassified sequences</taxon>
        <taxon>metagenomes</taxon>
        <taxon>ecological metagenomes</taxon>
    </lineage>
</organism>
<comment type="caution">
    <text evidence="1">The sequence shown here is derived from an EMBL/GenBank/DDBJ whole genome shotgun (WGS) entry which is preliminary data.</text>
</comment>
<dbReference type="AlphaFoldDB" id="A0A645JGB6"/>
<accession>A0A645JGB6</accession>
<protein>
    <submittedName>
        <fullName evidence="1">Uncharacterized protein</fullName>
    </submittedName>
</protein>
<evidence type="ECO:0000313" key="1">
    <source>
        <dbReference type="EMBL" id="MPN58633.1"/>
    </source>
</evidence>
<gene>
    <name evidence="1" type="ORF">SDC9_206340</name>
</gene>